<evidence type="ECO:0000256" key="4">
    <source>
        <dbReference type="ARBA" id="ARBA00022692"/>
    </source>
</evidence>
<evidence type="ECO:0000256" key="5">
    <source>
        <dbReference type="ARBA" id="ARBA00022989"/>
    </source>
</evidence>
<dbReference type="SUPFAM" id="SSF52540">
    <property type="entry name" value="P-loop containing nucleoside triphosphate hydrolases"/>
    <property type="match status" value="1"/>
</dbReference>
<dbReference type="NCBIfam" id="NF045973">
    <property type="entry name" value="conju_CD1115"/>
    <property type="match status" value="1"/>
</dbReference>
<feature type="transmembrane region" description="Helical" evidence="8">
    <location>
        <begin position="64"/>
        <end position="82"/>
    </location>
</feature>
<evidence type="ECO:0000313" key="9">
    <source>
        <dbReference type="EMBL" id="KFJ01377.1"/>
    </source>
</evidence>
<comment type="caution">
    <text evidence="9">The sequence shown here is derived from an EMBL/GenBank/DDBJ whole genome shotgun (WGS) entry which is preliminary data.</text>
</comment>
<evidence type="ECO:0000256" key="3">
    <source>
        <dbReference type="ARBA" id="ARBA00022475"/>
    </source>
</evidence>
<feature type="compositionally biased region" description="Basic residues" evidence="7">
    <location>
        <begin position="578"/>
        <end position="587"/>
    </location>
</feature>
<feature type="region of interest" description="Disordered" evidence="7">
    <location>
        <begin position="562"/>
        <end position="587"/>
    </location>
</feature>
<keyword evidence="3" id="KW-1003">Cell membrane</keyword>
<proteinExistence type="inferred from homology"/>
<evidence type="ECO:0000256" key="1">
    <source>
        <dbReference type="ARBA" id="ARBA00004651"/>
    </source>
</evidence>
<keyword evidence="4 8" id="KW-0812">Transmembrane</keyword>
<reference evidence="9 10" key="1">
    <citation type="submission" date="2014-03" db="EMBL/GenBank/DDBJ databases">
        <title>Genomics of Bifidobacteria.</title>
        <authorList>
            <person name="Ventura M."/>
            <person name="Milani C."/>
            <person name="Lugli G.A."/>
        </authorList>
    </citation>
    <scope>NUCLEOTIDE SEQUENCE [LARGE SCALE GENOMIC DNA]</scope>
    <source>
        <strain evidence="9 10">LMG 11597</strain>
    </source>
</reference>
<organism evidence="9 10">
    <name type="scientific">Bifidobacterium subtile</name>
    <dbReference type="NCBI Taxonomy" id="77635"/>
    <lineage>
        <taxon>Bacteria</taxon>
        <taxon>Bacillati</taxon>
        <taxon>Actinomycetota</taxon>
        <taxon>Actinomycetes</taxon>
        <taxon>Bifidobacteriales</taxon>
        <taxon>Bifidobacteriaceae</taxon>
        <taxon>Bifidobacterium</taxon>
    </lineage>
</organism>
<evidence type="ECO:0000256" key="2">
    <source>
        <dbReference type="ARBA" id="ARBA00008806"/>
    </source>
</evidence>
<accession>A0A087E0S6</accession>
<dbReference type="STRING" id="77635.BISU_1938"/>
<keyword evidence="10" id="KW-1185">Reference proteome</keyword>
<sequence length="587" mass="64471">MKPPSRNSVILCIIGAALTALLFDVAAHAARLSMARHDPMDATVNAALQSLASPWPPSLQQPDLMAGLAGLVVFALGALYVISNRHNYRYGEEHGSAHWAGEHDMRPYTDHDPARNLQMTATEGLALDTRATGRNLNVCVAGGSGSGKTRGYVLPNLARANMSYAVTDPKGEIYRSMREPLEKKGYQVRALNLVDLGQSAHFNPMSYINPATSEQNILELVDNLIDNTANANSAKGESFWDESMRTLLRALVGWEYYTSDQPTLNGVVELLGMMEASEEDETKKSPVDAMMQSAREILREIHQGENLGFEGYDPEQLTLLEDGVAFATAQYRKYEQGAGETKKSIIISLGVRLAPLQVSQVRGILADDQIDLHAVGEEKTAIFIIIPDTSATFNFLAAVFYQCLFSTLVYDADHTPSGTLGRPVHCFLDEFANIGKVPNFTRLVATIRSRGISVSIIIQTLAQLKSMYKDDWETLIGNCDSILFLGAGKGDISTPKWISELLGSATIDTRDISQSRGVNGSYSISTRQAKRELMTPDELGSEKFPGDKCIYMLRGVSPFMSRKIDPNHAARPPQSSLRRTRPLQHSR</sequence>
<dbReference type="OrthoDB" id="226701at2"/>
<dbReference type="InterPro" id="IPR027417">
    <property type="entry name" value="P-loop_NTPase"/>
</dbReference>
<comment type="similarity">
    <text evidence="2">Belongs to the VirD4/TraG family.</text>
</comment>
<dbReference type="InterPro" id="IPR051539">
    <property type="entry name" value="T4SS-coupling_protein"/>
</dbReference>
<dbReference type="GO" id="GO:0005886">
    <property type="term" value="C:plasma membrane"/>
    <property type="evidence" value="ECO:0007669"/>
    <property type="project" value="UniProtKB-SubCell"/>
</dbReference>
<evidence type="ECO:0000256" key="6">
    <source>
        <dbReference type="ARBA" id="ARBA00023136"/>
    </source>
</evidence>
<gene>
    <name evidence="9" type="ORF">BISU_1938</name>
</gene>
<dbReference type="eggNOG" id="COG3505">
    <property type="taxonomic scope" value="Bacteria"/>
</dbReference>
<dbReference type="InterPro" id="IPR003688">
    <property type="entry name" value="TraG/VirD4"/>
</dbReference>
<dbReference type="Proteomes" id="UP000029055">
    <property type="component" value="Unassembled WGS sequence"/>
</dbReference>
<dbReference type="RefSeq" id="WP_024464606.1">
    <property type="nucleotide sequence ID" value="NZ_CP062939.1"/>
</dbReference>
<dbReference type="AlphaFoldDB" id="A0A087E0S6"/>
<name>A0A087E0S6_9BIFI</name>
<evidence type="ECO:0000256" key="7">
    <source>
        <dbReference type="SAM" id="MobiDB-lite"/>
    </source>
</evidence>
<evidence type="ECO:0000256" key="8">
    <source>
        <dbReference type="SAM" id="Phobius"/>
    </source>
</evidence>
<keyword evidence="6 8" id="KW-0472">Membrane</keyword>
<dbReference type="Pfam" id="PF02534">
    <property type="entry name" value="T4SS-DNA_transf"/>
    <property type="match status" value="1"/>
</dbReference>
<comment type="subcellular location">
    <subcellularLocation>
        <location evidence="1">Cell membrane</location>
        <topology evidence="1">Multi-pass membrane protein</topology>
    </subcellularLocation>
</comment>
<keyword evidence="5 8" id="KW-1133">Transmembrane helix</keyword>
<dbReference type="PANTHER" id="PTHR37937">
    <property type="entry name" value="CONJUGATIVE TRANSFER: DNA TRANSPORT"/>
    <property type="match status" value="1"/>
</dbReference>
<evidence type="ECO:0000313" key="10">
    <source>
        <dbReference type="Proteomes" id="UP000029055"/>
    </source>
</evidence>
<protein>
    <submittedName>
        <fullName evidence="9">TraG/TraD family</fullName>
    </submittedName>
</protein>
<dbReference type="PANTHER" id="PTHR37937:SF1">
    <property type="entry name" value="CONJUGATIVE TRANSFER: DNA TRANSPORT"/>
    <property type="match status" value="1"/>
</dbReference>
<dbReference type="Gene3D" id="3.40.50.300">
    <property type="entry name" value="P-loop containing nucleotide triphosphate hydrolases"/>
    <property type="match status" value="1"/>
</dbReference>
<dbReference type="EMBL" id="JGZR01000010">
    <property type="protein sequence ID" value="KFJ01377.1"/>
    <property type="molecule type" value="Genomic_DNA"/>
</dbReference>
<dbReference type="CDD" id="cd01127">
    <property type="entry name" value="TrwB_TraG_TraD_VirD4"/>
    <property type="match status" value="1"/>
</dbReference>